<reference evidence="3 4" key="1">
    <citation type="submission" date="2018-01" db="EMBL/GenBank/DDBJ databases">
        <title>Draft genome of the strawberry crown rot pathogen Phytophthora cactorum.</title>
        <authorList>
            <person name="Armitage A.D."/>
            <person name="Lysoe E."/>
            <person name="Nellist C.F."/>
            <person name="Harrison R.J."/>
            <person name="Brurberg M.B."/>
        </authorList>
    </citation>
    <scope>NUCLEOTIDE SEQUENCE [LARGE SCALE GENOMIC DNA]</scope>
    <source>
        <strain evidence="3 4">10300</strain>
    </source>
</reference>
<dbReference type="Pfam" id="PF03184">
    <property type="entry name" value="DDE_1"/>
    <property type="match status" value="1"/>
</dbReference>
<dbReference type="OrthoDB" id="127176at2759"/>
<dbReference type="GO" id="GO:0003676">
    <property type="term" value="F:nucleic acid binding"/>
    <property type="evidence" value="ECO:0007669"/>
    <property type="project" value="InterPro"/>
</dbReference>
<accession>A0A329SI47</accession>
<feature type="domain" description="DDE-1" evidence="1">
    <location>
        <begin position="19"/>
        <end position="75"/>
    </location>
</feature>
<evidence type="ECO:0000313" key="3">
    <source>
        <dbReference type="EMBL" id="RAW36447.1"/>
    </source>
</evidence>
<organism evidence="3 4">
    <name type="scientific">Phytophthora cactorum</name>
    <dbReference type="NCBI Taxonomy" id="29920"/>
    <lineage>
        <taxon>Eukaryota</taxon>
        <taxon>Sar</taxon>
        <taxon>Stramenopiles</taxon>
        <taxon>Oomycota</taxon>
        <taxon>Peronosporomycetes</taxon>
        <taxon>Peronosporales</taxon>
        <taxon>Peronosporaceae</taxon>
        <taxon>Phytophthora</taxon>
    </lineage>
</organism>
<evidence type="ECO:0000313" key="2">
    <source>
        <dbReference type="EMBL" id="KAG6949660.1"/>
    </source>
</evidence>
<protein>
    <recommendedName>
        <fullName evidence="1">DDE-1 domain-containing protein</fullName>
    </recommendedName>
</protein>
<name>A0A329SI47_9STRA</name>
<dbReference type="InterPro" id="IPR004875">
    <property type="entry name" value="DDE_SF_endonuclease_dom"/>
</dbReference>
<gene>
    <name evidence="2" type="ORF">JG687_00014716</name>
    <name evidence="3" type="ORF">PC110_g7278</name>
</gene>
<dbReference type="Proteomes" id="UP000688947">
    <property type="component" value="Unassembled WGS sequence"/>
</dbReference>
<dbReference type="Proteomes" id="UP000251314">
    <property type="component" value="Unassembled WGS sequence"/>
</dbReference>
<evidence type="ECO:0000313" key="4">
    <source>
        <dbReference type="Proteomes" id="UP000251314"/>
    </source>
</evidence>
<evidence type="ECO:0000259" key="1">
    <source>
        <dbReference type="Pfam" id="PF03184"/>
    </source>
</evidence>
<dbReference type="VEuPathDB" id="FungiDB:PC110_g7278"/>
<dbReference type="EMBL" id="JAENGZ010001221">
    <property type="protein sequence ID" value="KAG6949660.1"/>
    <property type="molecule type" value="Genomic_DNA"/>
</dbReference>
<dbReference type="AlphaFoldDB" id="A0A329SI47"/>
<keyword evidence="4" id="KW-1185">Reference proteome</keyword>
<dbReference type="EMBL" id="MJFZ01000139">
    <property type="protein sequence ID" value="RAW36447.1"/>
    <property type="molecule type" value="Genomic_DNA"/>
</dbReference>
<proteinExistence type="predicted"/>
<reference evidence="2" key="2">
    <citation type="submission" date="2021-01" db="EMBL/GenBank/DDBJ databases">
        <title>Phytophthora aleatoria, a newly-described species from Pinus radiata is distinct from Phytophthora cactorum isolates based on comparative genomics.</title>
        <authorList>
            <person name="Mcdougal R."/>
            <person name="Panda P."/>
            <person name="Williams N."/>
            <person name="Studholme D.J."/>
        </authorList>
    </citation>
    <scope>NUCLEOTIDE SEQUENCE</scope>
    <source>
        <strain evidence="2">NZFS 3830</strain>
    </source>
</reference>
<comment type="caution">
    <text evidence="3">The sequence shown here is derived from an EMBL/GenBank/DDBJ whole genome shotgun (WGS) entry which is preliminary data.</text>
</comment>
<sequence>MDAVSWEFYVKQLSNYEIDGPSVLLLDNFECNVSEAGQRVVAEEANVTVVPLPPNSTAACQSLDVAVMGSLKAKNADQLVWHYGWYS</sequence>